<reference evidence="1 2" key="1">
    <citation type="submission" date="2019-03" db="EMBL/GenBank/DDBJ databases">
        <title>Genomic Encyclopedia of Type Strains, Phase IV (KMG-IV): sequencing the most valuable type-strain genomes for metagenomic binning, comparative biology and taxonomic classification.</title>
        <authorList>
            <person name="Goeker M."/>
        </authorList>
    </citation>
    <scope>NUCLEOTIDE SEQUENCE [LARGE SCALE GENOMIC DNA]</scope>
    <source>
        <strain evidence="1 2">DSM 2781</strain>
    </source>
</reference>
<sequence>MTLERLQKVHQIMIRIVSERSDGVAYVPIVLRIEEEIRKRETSQSEYERILEMARKAA</sequence>
<protein>
    <submittedName>
        <fullName evidence="1">Uncharacterized protein</fullName>
    </submittedName>
</protein>
<proteinExistence type="predicted"/>
<organism evidence="1 2">
    <name type="scientific">Rhodovulum adriaticum</name>
    <name type="common">Rhodopseudomonas adriatica</name>
    <dbReference type="NCBI Taxonomy" id="35804"/>
    <lineage>
        <taxon>Bacteria</taxon>
        <taxon>Pseudomonadati</taxon>
        <taxon>Pseudomonadota</taxon>
        <taxon>Alphaproteobacteria</taxon>
        <taxon>Rhodobacterales</taxon>
        <taxon>Paracoccaceae</taxon>
        <taxon>Rhodovulum</taxon>
    </lineage>
</organism>
<accession>A0A4R2NZE7</accession>
<keyword evidence="2" id="KW-1185">Reference proteome</keyword>
<evidence type="ECO:0000313" key="1">
    <source>
        <dbReference type="EMBL" id="TCP27572.1"/>
    </source>
</evidence>
<gene>
    <name evidence="1" type="ORF">EV656_101481</name>
</gene>
<comment type="caution">
    <text evidence="1">The sequence shown here is derived from an EMBL/GenBank/DDBJ whole genome shotgun (WGS) entry which is preliminary data.</text>
</comment>
<evidence type="ECO:0000313" key="2">
    <source>
        <dbReference type="Proteomes" id="UP000295733"/>
    </source>
</evidence>
<name>A0A4R2NZE7_RHOAD</name>
<dbReference type="AlphaFoldDB" id="A0A4R2NZE7"/>
<dbReference type="Proteomes" id="UP000295733">
    <property type="component" value="Unassembled WGS sequence"/>
</dbReference>
<dbReference type="EMBL" id="SLXL01000001">
    <property type="protein sequence ID" value="TCP27572.1"/>
    <property type="molecule type" value="Genomic_DNA"/>
</dbReference>